<dbReference type="PROSITE" id="PS50878">
    <property type="entry name" value="RT_POL"/>
    <property type="match status" value="1"/>
</dbReference>
<gene>
    <name evidence="2" type="ORF">ElyMa_003665300</name>
</gene>
<dbReference type="InterPro" id="IPR043502">
    <property type="entry name" value="DNA/RNA_pol_sf"/>
</dbReference>
<keyword evidence="2" id="KW-0695">RNA-directed DNA polymerase</keyword>
<keyword evidence="2" id="KW-0548">Nucleotidyltransferase</keyword>
<dbReference type="PANTHER" id="PTHR31635">
    <property type="entry name" value="REVERSE TRANSCRIPTASE DOMAIN-CONTAINING PROTEIN-RELATED"/>
    <property type="match status" value="1"/>
</dbReference>
<keyword evidence="2" id="KW-0808">Transferase</keyword>
<accession>A0AAV4EYP2</accession>
<sequence>MISPWITVERGYRQGDPISPYLFLICSEILAHIIREDKDIKGYPIGEMQVKISQFADDTSLFLDGSEKAFEKCISVLLKFSKTSGLKMNLDKTKCMWFGCPRPPENIAFGNMNFEWNPKSFTVLGAEFTTDLKDITKVNLTKKKKDNIERELQQWSKRKLTPFGKVTVIRTLMLAKIVHLLMALPDPDPATIIKLQTIFYKFLWDGKPDKVKREVAVQKLEDGGLNMPDVKQFITSLKISWFRRFYHSKAAWKHF</sequence>
<dbReference type="AlphaFoldDB" id="A0AAV4EYP2"/>
<dbReference type="EMBL" id="BMAT01007493">
    <property type="protein sequence ID" value="GFR65665.1"/>
    <property type="molecule type" value="Genomic_DNA"/>
</dbReference>
<protein>
    <submittedName>
        <fullName evidence="2">Reverse transcriptase-like protein</fullName>
    </submittedName>
</protein>
<dbReference type="Proteomes" id="UP000762676">
    <property type="component" value="Unassembled WGS sequence"/>
</dbReference>
<organism evidence="2 3">
    <name type="scientific">Elysia marginata</name>
    <dbReference type="NCBI Taxonomy" id="1093978"/>
    <lineage>
        <taxon>Eukaryota</taxon>
        <taxon>Metazoa</taxon>
        <taxon>Spiralia</taxon>
        <taxon>Lophotrochozoa</taxon>
        <taxon>Mollusca</taxon>
        <taxon>Gastropoda</taxon>
        <taxon>Heterobranchia</taxon>
        <taxon>Euthyneura</taxon>
        <taxon>Panpulmonata</taxon>
        <taxon>Sacoglossa</taxon>
        <taxon>Placobranchoidea</taxon>
        <taxon>Plakobranchidae</taxon>
        <taxon>Elysia</taxon>
    </lineage>
</organism>
<dbReference type="SUPFAM" id="SSF56672">
    <property type="entry name" value="DNA/RNA polymerases"/>
    <property type="match status" value="1"/>
</dbReference>
<dbReference type="PANTHER" id="PTHR31635:SF196">
    <property type="entry name" value="REVERSE TRANSCRIPTASE DOMAIN-CONTAINING PROTEIN-RELATED"/>
    <property type="match status" value="1"/>
</dbReference>
<evidence type="ECO:0000259" key="1">
    <source>
        <dbReference type="PROSITE" id="PS50878"/>
    </source>
</evidence>
<keyword evidence="3" id="KW-1185">Reference proteome</keyword>
<comment type="caution">
    <text evidence="2">The sequence shown here is derived from an EMBL/GenBank/DDBJ whole genome shotgun (WGS) entry which is preliminary data.</text>
</comment>
<dbReference type="InterPro" id="IPR000477">
    <property type="entry name" value="RT_dom"/>
</dbReference>
<evidence type="ECO:0000313" key="2">
    <source>
        <dbReference type="EMBL" id="GFR65665.1"/>
    </source>
</evidence>
<proteinExistence type="predicted"/>
<reference evidence="2 3" key="1">
    <citation type="journal article" date="2021" name="Elife">
        <title>Chloroplast acquisition without the gene transfer in kleptoplastic sea slugs, Plakobranchus ocellatus.</title>
        <authorList>
            <person name="Maeda T."/>
            <person name="Takahashi S."/>
            <person name="Yoshida T."/>
            <person name="Shimamura S."/>
            <person name="Takaki Y."/>
            <person name="Nagai Y."/>
            <person name="Toyoda A."/>
            <person name="Suzuki Y."/>
            <person name="Arimoto A."/>
            <person name="Ishii H."/>
            <person name="Satoh N."/>
            <person name="Nishiyama T."/>
            <person name="Hasebe M."/>
            <person name="Maruyama T."/>
            <person name="Minagawa J."/>
            <person name="Obokata J."/>
            <person name="Shigenobu S."/>
        </authorList>
    </citation>
    <scope>NUCLEOTIDE SEQUENCE [LARGE SCALE GENOMIC DNA]</scope>
</reference>
<dbReference type="GO" id="GO:0003964">
    <property type="term" value="F:RNA-directed DNA polymerase activity"/>
    <property type="evidence" value="ECO:0007669"/>
    <property type="project" value="UniProtKB-KW"/>
</dbReference>
<evidence type="ECO:0000313" key="3">
    <source>
        <dbReference type="Proteomes" id="UP000762676"/>
    </source>
</evidence>
<feature type="domain" description="Reverse transcriptase" evidence="1">
    <location>
        <begin position="1"/>
        <end position="128"/>
    </location>
</feature>
<name>A0AAV4EYP2_9GAST</name>
<dbReference type="Pfam" id="PF00078">
    <property type="entry name" value="RVT_1"/>
    <property type="match status" value="1"/>
</dbReference>